<proteinExistence type="predicted"/>
<evidence type="ECO:0000256" key="1">
    <source>
        <dbReference type="SAM" id="Phobius"/>
    </source>
</evidence>
<keyword evidence="3" id="KW-1185">Reference proteome</keyword>
<organism evidence="2 3">
    <name type="scientific">Vigna mungo</name>
    <name type="common">Black gram</name>
    <name type="synonym">Phaseolus mungo</name>
    <dbReference type="NCBI Taxonomy" id="3915"/>
    <lineage>
        <taxon>Eukaryota</taxon>
        <taxon>Viridiplantae</taxon>
        <taxon>Streptophyta</taxon>
        <taxon>Embryophyta</taxon>
        <taxon>Tracheophyta</taxon>
        <taxon>Spermatophyta</taxon>
        <taxon>Magnoliopsida</taxon>
        <taxon>eudicotyledons</taxon>
        <taxon>Gunneridae</taxon>
        <taxon>Pentapetalae</taxon>
        <taxon>rosids</taxon>
        <taxon>fabids</taxon>
        <taxon>Fabales</taxon>
        <taxon>Fabaceae</taxon>
        <taxon>Papilionoideae</taxon>
        <taxon>50 kb inversion clade</taxon>
        <taxon>NPAAA clade</taxon>
        <taxon>indigoferoid/millettioid clade</taxon>
        <taxon>Phaseoleae</taxon>
        <taxon>Vigna</taxon>
    </lineage>
</organism>
<keyword evidence="1" id="KW-0472">Membrane</keyword>
<keyword evidence="1" id="KW-1133">Transmembrane helix</keyword>
<feature type="transmembrane region" description="Helical" evidence="1">
    <location>
        <begin position="49"/>
        <end position="68"/>
    </location>
</feature>
<keyword evidence="1" id="KW-0812">Transmembrane</keyword>
<dbReference type="EMBL" id="CP144696">
    <property type="protein sequence ID" value="WVZ10338.1"/>
    <property type="molecule type" value="Genomic_DNA"/>
</dbReference>
<protein>
    <submittedName>
        <fullName evidence="2">Uncharacterized protein</fullName>
    </submittedName>
</protein>
<gene>
    <name evidence="2" type="ORF">V8G54_014868</name>
</gene>
<evidence type="ECO:0000313" key="2">
    <source>
        <dbReference type="EMBL" id="WVZ10338.1"/>
    </source>
</evidence>
<reference evidence="2 3" key="1">
    <citation type="journal article" date="2023" name="Life. Sci Alliance">
        <title>Evolutionary insights into 3D genome organization and epigenetic landscape of Vigna mungo.</title>
        <authorList>
            <person name="Junaid A."/>
            <person name="Singh B."/>
            <person name="Bhatia S."/>
        </authorList>
    </citation>
    <scope>NUCLEOTIDE SEQUENCE [LARGE SCALE GENOMIC DNA]</scope>
    <source>
        <strain evidence="2">Urdbean</strain>
    </source>
</reference>
<sequence>MPFFFRWLLLLLFVLVSLFFLVLQFLPWKFFSLGSQFMRPFILNLMKEAWSVIGLLFLLHCLHLLLSLNSRCLVRTRNSEFDSEKSWGLEKQRMQRRRATQCGG</sequence>
<name>A0AAQ3RYY6_VIGMU</name>
<accession>A0AAQ3RYY6</accession>
<dbReference type="Proteomes" id="UP001374535">
    <property type="component" value="Chromosome 5"/>
</dbReference>
<evidence type="ECO:0000313" key="3">
    <source>
        <dbReference type="Proteomes" id="UP001374535"/>
    </source>
</evidence>
<dbReference type="AlphaFoldDB" id="A0AAQ3RYY6"/>